<feature type="compositionally biased region" description="Polar residues" evidence="1">
    <location>
        <begin position="79"/>
        <end position="95"/>
    </location>
</feature>
<reference evidence="2" key="1">
    <citation type="submission" date="2021-02" db="EMBL/GenBank/DDBJ databases">
        <authorList>
            <person name="Nowell W R."/>
        </authorList>
    </citation>
    <scope>NUCLEOTIDE SEQUENCE</scope>
</reference>
<gene>
    <name evidence="2" type="ORF">XAT740_LOCUS26505</name>
</gene>
<accession>A0A815ACU8</accession>
<evidence type="ECO:0000313" key="3">
    <source>
        <dbReference type="Proteomes" id="UP000663828"/>
    </source>
</evidence>
<comment type="caution">
    <text evidence="2">The sequence shown here is derived from an EMBL/GenBank/DDBJ whole genome shotgun (WGS) entry which is preliminary data.</text>
</comment>
<dbReference type="Proteomes" id="UP000663828">
    <property type="component" value="Unassembled WGS sequence"/>
</dbReference>
<keyword evidence="3" id="KW-1185">Reference proteome</keyword>
<dbReference type="AlphaFoldDB" id="A0A815ACU8"/>
<name>A0A815ACU8_ADIRI</name>
<feature type="region of interest" description="Disordered" evidence="1">
    <location>
        <begin position="1"/>
        <end position="95"/>
    </location>
</feature>
<evidence type="ECO:0000256" key="1">
    <source>
        <dbReference type="SAM" id="MobiDB-lite"/>
    </source>
</evidence>
<dbReference type="EMBL" id="CAJNOR010002157">
    <property type="protein sequence ID" value="CAF1255750.1"/>
    <property type="molecule type" value="Genomic_DNA"/>
</dbReference>
<evidence type="ECO:0000313" key="2">
    <source>
        <dbReference type="EMBL" id="CAF1255750.1"/>
    </source>
</evidence>
<organism evidence="2 3">
    <name type="scientific">Adineta ricciae</name>
    <name type="common">Rotifer</name>
    <dbReference type="NCBI Taxonomy" id="249248"/>
    <lineage>
        <taxon>Eukaryota</taxon>
        <taxon>Metazoa</taxon>
        <taxon>Spiralia</taxon>
        <taxon>Gnathifera</taxon>
        <taxon>Rotifera</taxon>
        <taxon>Eurotatoria</taxon>
        <taxon>Bdelloidea</taxon>
        <taxon>Adinetida</taxon>
        <taxon>Adinetidae</taxon>
        <taxon>Adineta</taxon>
    </lineage>
</organism>
<proteinExistence type="predicted"/>
<feature type="compositionally biased region" description="Basic residues" evidence="1">
    <location>
        <begin position="46"/>
        <end position="73"/>
    </location>
</feature>
<feature type="compositionally biased region" description="Polar residues" evidence="1">
    <location>
        <begin position="29"/>
        <end position="41"/>
    </location>
</feature>
<sequence length="195" mass="23181">MVRAGVTNIETEMHTNEPISNELKDESSLARQLTEQHTISTVYRPVSRRKRCRRQSKRSKKSKLRKKMQHKRMMPSTPKPSQDPSLVHIGSTTNDSLDDIRGEEYKFSSKEIYEQEKIDVMDREHQWTQQSLDDFENFNELEEIVRLREETERVDETEAVRVFAALLEQEARDQHFMLMENKENFVFLYNNQGTK</sequence>
<protein>
    <submittedName>
        <fullName evidence="2">Uncharacterized protein</fullName>
    </submittedName>
</protein>